<organism evidence="2 3">
    <name type="scientific">Mycena rosella</name>
    <name type="common">Pink bonnet</name>
    <name type="synonym">Agaricus rosellus</name>
    <dbReference type="NCBI Taxonomy" id="1033263"/>
    <lineage>
        <taxon>Eukaryota</taxon>
        <taxon>Fungi</taxon>
        <taxon>Dikarya</taxon>
        <taxon>Basidiomycota</taxon>
        <taxon>Agaricomycotina</taxon>
        <taxon>Agaricomycetes</taxon>
        <taxon>Agaricomycetidae</taxon>
        <taxon>Agaricales</taxon>
        <taxon>Marasmiineae</taxon>
        <taxon>Mycenaceae</taxon>
        <taxon>Mycena</taxon>
    </lineage>
</organism>
<comment type="caution">
    <text evidence="2">The sequence shown here is derived from an EMBL/GenBank/DDBJ whole genome shotgun (WGS) entry which is preliminary data.</text>
</comment>
<reference evidence="2" key="1">
    <citation type="submission" date="2023-03" db="EMBL/GenBank/DDBJ databases">
        <title>Massive genome expansion in bonnet fungi (Mycena s.s.) driven by repeated elements and novel gene families across ecological guilds.</title>
        <authorList>
            <consortium name="Lawrence Berkeley National Laboratory"/>
            <person name="Harder C.B."/>
            <person name="Miyauchi S."/>
            <person name="Viragh M."/>
            <person name="Kuo A."/>
            <person name="Thoen E."/>
            <person name="Andreopoulos B."/>
            <person name="Lu D."/>
            <person name="Skrede I."/>
            <person name="Drula E."/>
            <person name="Henrissat B."/>
            <person name="Morin E."/>
            <person name="Kohler A."/>
            <person name="Barry K."/>
            <person name="LaButti K."/>
            <person name="Morin E."/>
            <person name="Salamov A."/>
            <person name="Lipzen A."/>
            <person name="Mereny Z."/>
            <person name="Hegedus B."/>
            <person name="Baldrian P."/>
            <person name="Stursova M."/>
            <person name="Weitz H."/>
            <person name="Taylor A."/>
            <person name="Grigoriev I.V."/>
            <person name="Nagy L.G."/>
            <person name="Martin F."/>
            <person name="Kauserud H."/>
        </authorList>
    </citation>
    <scope>NUCLEOTIDE SEQUENCE</scope>
    <source>
        <strain evidence="2">CBHHK067</strain>
    </source>
</reference>
<evidence type="ECO:0000313" key="3">
    <source>
        <dbReference type="Proteomes" id="UP001221757"/>
    </source>
</evidence>
<dbReference type="Proteomes" id="UP001221757">
    <property type="component" value="Unassembled WGS sequence"/>
</dbReference>
<sequence length="743" mass="83231">WSLGEFLYSVFRSTGRDRDRPGKTHAQMTSAFLSGRGLFTPSMILSCWLQSSDGVLPADSPHLADMFSSETPYTEIRPVRPAMTSFALQTVGAFFVQRAEVAVKSSSSLHASVKNKTTVIIHALADLLFCRSSDANLLQLARGILYFGCSVPVDIMADNCRIGSMPAYSTIHRSLTALSSEEAADTFAIGSDPTQVIALFFDNVQNLVRVRDIRFGRENHMNFGMSALLVKGWSSIRVEVFDLDDKQRYIAKNNRATLTVDKLFSLLDVADADTTGYHQWLEVLVRCMKPLNAQIAAVKAHVRRTAKVVVPTNEKSDVHPLGSSGKKETIPAELKDGLLDFFAQIGQLPNNYLRRKLPVGGDGLSYAMLLQLQAYLQFHKDPFQSLEIVDLQLQVWHTKWTDLIRIYQTHWGRILGKSTNPASLGHSAAKIGWSAPSNMKKVEFYQGSQLLYLVLDARMLDCWLLLLKTDNIFGYFNKLAADGKLLSLDELAELAKKLHWTYLTLRARDHAVFDTGSTSAWAQTVPTGSMWVPIQVEDSSLDKTPNTMKKKSALKKKQTRGPCKGDFVLGQSIDFLRDGLNSRKMATAVADGDVGRLYECIKYMLFTFAGSTHTNYMNYVLETIINLDLELSPELKIALLLLLMMNLTGNAGHCEEGDYVVEFFNRLLEDVVKHKNAQFDDNFICNVISCNLRQIAELKLTWRTGTGMAPKSHTHSDPDSNPEMCTLLKLYRDEQLHSRRLGR</sequence>
<name>A0AAD7GWE7_MYCRO</name>
<evidence type="ECO:0000259" key="1">
    <source>
        <dbReference type="Pfam" id="PF20231"/>
    </source>
</evidence>
<evidence type="ECO:0000313" key="2">
    <source>
        <dbReference type="EMBL" id="KAJ7706777.1"/>
    </source>
</evidence>
<accession>A0AAD7GWE7</accession>
<feature type="domain" description="DUF6589" evidence="1">
    <location>
        <begin position="253"/>
        <end position="715"/>
    </location>
</feature>
<dbReference type="InterPro" id="IPR046496">
    <property type="entry name" value="DUF6589"/>
</dbReference>
<gene>
    <name evidence="2" type="ORF">B0H17DRAFT_850412</name>
</gene>
<dbReference type="Pfam" id="PF20231">
    <property type="entry name" value="DUF6589"/>
    <property type="match status" value="1"/>
</dbReference>
<dbReference type="AlphaFoldDB" id="A0AAD7GWE7"/>
<protein>
    <recommendedName>
        <fullName evidence="1">DUF6589 domain-containing protein</fullName>
    </recommendedName>
</protein>
<feature type="non-terminal residue" evidence="2">
    <location>
        <position position="1"/>
    </location>
</feature>
<dbReference type="EMBL" id="JARKIE010000006">
    <property type="protein sequence ID" value="KAJ7706777.1"/>
    <property type="molecule type" value="Genomic_DNA"/>
</dbReference>
<keyword evidence="3" id="KW-1185">Reference proteome</keyword>
<proteinExistence type="predicted"/>
<feature type="non-terminal residue" evidence="2">
    <location>
        <position position="743"/>
    </location>
</feature>